<feature type="transmembrane region" description="Helical" evidence="7">
    <location>
        <begin position="310"/>
        <end position="326"/>
    </location>
</feature>
<dbReference type="PANTHER" id="PTHR42920">
    <property type="entry name" value="OS03G0707200 PROTEIN-RELATED"/>
    <property type="match status" value="1"/>
</dbReference>
<feature type="transmembrane region" description="Helical" evidence="7">
    <location>
        <begin position="284"/>
        <end position="304"/>
    </location>
</feature>
<feature type="transmembrane region" description="Helical" evidence="7">
    <location>
        <begin position="252"/>
        <end position="272"/>
    </location>
</feature>
<evidence type="ECO:0000256" key="3">
    <source>
        <dbReference type="ARBA" id="ARBA00022475"/>
    </source>
</evidence>
<dbReference type="GO" id="GO:0005886">
    <property type="term" value="C:plasma membrane"/>
    <property type="evidence" value="ECO:0007669"/>
    <property type="project" value="UniProtKB-SubCell"/>
</dbReference>
<organism evidence="9 10">
    <name type="scientific">Trujillonella endophytica</name>
    <dbReference type="NCBI Taxonomy" id="673521"/>
    <lineage>
        <taxon>Bacteria</taxon>
        <taxon>Bacillati</taxon>
        <taxon>Actinomycetota</taxon>
        <taxon>Actinomycetes</taxon>
        <taxon>Geodermatophilales</taxon>
        <taxon>Geodermatophilaceae</taxon>
        <taxon>Trujillonella</taxon>
    </lineage>
</organism>
<dbReference type="Proteomes" id="UP000198960">
    <property type="component" value="Unassembled WGS sequence"/>
</dbReference>
<comment type="subcellular location">
    <subcellularLocation>
        <location evidence="1">Cell membrane</location>
        <topology evidence="1">Multi-pass membrane protein</topology>
    </subcellularLocation>
</comment>
<evidence type="ECO:0000256" key="4">
    <source>
        <dbReference type="ARBA" id="ARBA00022692"/>
    </source>
</evidence>
<accession>A0A1H8UC75</accession>
<dbReference type="OrthoDB" id="154915at2"/>
<feature type="transmembrane region" description="Helical" evidence="7">
    <location>
        <begin position="179"/>
        <end position="199"/>
    </location>
</feature>
<dbReference type="AlphaFoldDB" id="A0A1H8UC75"/>
<feature type="transmembrane region" description="Helical" evidence="7">
    <location>
        <begin position="155"/>
        <end position="173"/>
    </location>
</feature>
<feature type="transmembrane region" description="Helical" evidence="7">
    <location>
        <begin position="125"/>
        <end position="146"/>
    </location>
</feature>
<dbReference type="InterPro" id="IPR000620">
    <property type="entry name" value="EamA_dom"/>
</dbReference>
<dbReference type="STRING" id="673521.SAMN05660991_02769"/>
<gene>
    <name evidence="9" type="ORF">SAMN05660991_02769</name>
</gene>
<keyword evidence="10" id="KW-1185">Reference proteome</keyword>
<evidence type="ECO:0000256" key="7">
    <source>
        <dbReference type="SAM" id="Phobius"/>
    </source>
</evidence>
<evidence type="ECO:0000256" key="1">
    <source>
        <dbReference type="ARBA" id="ARBA00004651"/>
    </source>
</evidence>
<reference evidence="10" key="1">
    <citation type="submission" date="2016-10" db="EMBL/GenBank/DDBJ databases">
        <authorList>
            <person name="Varghese N."/>
            <person name="Submissions S."/>
        </authorList>
    </citation>
    <scope>NUCLEOTIDE SEQUENCE [LARGE SCALE GENOMIC DNA]</scope>
    <source>
        <strain evidence="10">DSM 45413</strain>
    </source>
</reference>
<feature type="domain" description="EamA" evidence="8">
    <location>
        <begin position="182"/>
        <end position="325"/>
    </location>
</feature>
<proteinExistence type="inferred from homology"/>
<evidence type="ECO:0000313" key="9">
    <source>
        <dbReference type="EMBL" id="SEP00706.1"/>
    </source>
</evidence>
<evidence type="ECO:0000313" key="10">
    <source>
        <dbReference type="Proteomes" id="UP000198960"/>
    </source>
</evidence>
<keyword evidence="6 7" id="KW-0472">Membrane</keyword>
<name>A0A1H8UC75_9ACTN</name>
<dbReference type="Pfam" id="PF00892">
    <property type="entry name" value="EamA"/>
    <property type="match status" value="2"/>
</dbReference>
<keyword evidence="4 7" id="KW-0812">Transmembrane</keyword>
<evidence type="ECO:0000256" key="2">
    <source>
        <dbReference type="ARBA" id="ARBA00007362"/>
    </source>
</evidence>
<dbReference type="Gene3D" id="1.10.3730.20">
    <property type="match status" value="2"/>
</dbReference>
<protein>
    <submittedName>
        <fullName evidence="9">Threonine/homoserine efflux transporter RhtA</fullName>
    </submittedName>
</protein>
<feature type="transmembrane region" description="Helical" evidence="7">
    <location>
        <begin position="211"/>
        <end position="232"/>
    </location>
</feature>
<evidence type="ECO:0000259" key="8">
    <source>
        <dbReference type="Pfam" id="PF00892"/>
    </source>
</evidence>
<keyword evidence="3" id="KW-1003">Cell membrane</keyword>
<evidence type="ECO:0000256" key="6">
    <source>
        <dbReference type="ARBA" id="ARBA00023136"/>
    </source>
</evidence>
<feature type="transmembrane region" description="Helical" evidence="7">
    <location>
        <begin position="98"/>
        <end position="119"/>
    </location>
</feature>
<sequence length="344" mass="35662">MGSPCRRVATPGWVGGTAGYGDYRPAVPSAVRPGLGYAATIGAAALFGINGTVSTLALQAGVEPTRLVALRCTGAALGLLAVLAVVSPARLRLTLREVPFLVAFGIVGVALTQFLYYVAIDRLPVGIALVFEMTAPVLIALYVWLVRGERVRSRLWAALGLSLSGLLLVAQVWEGGGSLSATGIAAALGAAVCLATYYLMGERGTTTRDPVALTCWSFVAAALFWSAAAPWWDFDAGVLGEPVPVSLGAHEVPLGVLVAFIVVGGAILPFWLSIGALRHLPPTTAGLVATIEPVFASIVAWLWVEQVLTGWQVLGGLVVLTGIALAQTARRSPDAPHVPEVAPT</sequence>
<dbReference type="InterPro" id="IPR037185">
    <property type="entry name" value="EmrE-like"/>
</dbReference>
<dbReference type="EMBL" id="FOEE01000008">
    <property type="protein sequence ID" value="SEP00706.1"/>
    <property type="molecule type" value="Genomic_DNA"/>
</dbReference>
<keyword evidence="5 7" id="KW-1133">Transmembrane helix</keyword>
<feature type="transmembrane region" description="Helical" evidence="7">
    <location>
        <begin position="68"/>
        <end position="86"/>
    </location>
</feature>
<evidence type="ECO:0000256" key="5">
    <source>
        <dbReference type="ARBA" id="ARBA00022989"/>
    </source>
</evidence>
<comment type="similarity">
    <text evidence="2">Belongs to the EamA transporter family.</text>
</comment>
<feature type="domain" description="EamA" evidence="8">
    <location>
        <begin position="35"/>
        <end position="169"/>
    </location>
</feature>
<dbReference type="SUPFAM" id="SSF103481">
    <property type="entry name" value="Multidrug resistance efflux transporter EmrE"/>
    <property type="match status" value="2"/>
</dbReference>
<feature type="transmembrane region" description="Helical" evidence="7">
    <location>
        <begin position="34"/>
        <end position="62"/>
    </location>
</feature>
<dbReference type="PANTHER" id="PTHR42920:SF5">
    <property type="entry name" value="EAMA DOMAIN-CONTAINING PROTEIN"/>
    <property type="match status" value="1"/>
</dbReference>
<dbReference type="InterPro" id="IPR051258">
    <property type="entry name" value="Diverse_Substrate_Transporter"/>
</dbReference>